<reference evidence="6" key="1">
    <citation type="submission" date="2011-07" db="EMBL/GenBank/DDBJ databases">
        <authorList>
            <consortium name="Caenorhabditis brenneri Sequencing and Analysis Consortium"/>
            <person name="Wilson R.K."/>
        </authorList>
    </citation>
    <scope>NUCLEOTIDE SEQUENCE [LARGE SCALE GENOMIC DNA]</scope>
    <source>
        <strain evidence="6">PB2801</strain>
    </source>
</reference>
<name>G0N871_CAEBE</name>
<keyword evidence="1" id="KW-0863">Zinc-finger</keyword>
<dbReference type="GO" id="GO:0003676">
    <property type="term" value="F:nucleic acid binding"/>
    <property type="evidence" value="ECO:0007669"/>
    <property type="project" value="InterPro"/>
</dbReference>
<feature type="compositionally biased region" description="Basic and acidic residues" evidence="3">
    <location>
        <begin position="7"/>
        <end position="24"/>
    </location>
</feature>
<dbReference type="Gene3D" id="4.10.60.10">
    <property type="entry name" value="Zinc finger, CCHC-type"/>
    <property type="match status" value="1"/>
</dbReference>
<dbReference type="EMBL" id="GL379849">
    <property type="protein sequence ID" value="EGT55084.1"/>
    <property type="molecule type" value="Genomic_DNA"/>
</dbReference>
<proteinExistence type="predicted"/>
<dbReference type="AlphaFoldDB" id="G0N871"/>
<dbReference type="Proteomes" id="UP000008068">
    <property type="component" value="Unassembled WGS sequence"/>
</dbReference>
<feature type="compositionally biased region" description="Basic and acidic residues" evidence="3">
    <location>
        <begin position="391"/>
        <end position="440"/>
    </location>
</feature>
<dbReference type="HOGENOM" id="CLU_432265_0_0_1"/>
<dbReference type="SUPFAM" id="SSF57756">
    <property type="entry name" value="Retrovirus zinc finger-like domains"/>
    <property type="match status" value="1"/>
</dbReference>
<feature type="compositionally biased region" description="Basic residues" evidence="3">
    <location>
        <begin position="443"/>
        <end position="453"/>
    </location>
</feature>
<dbReference type="InParanoid" id="G0N871"/>
<feature type="region of interest" description="Disordered" evidence="3">
    <location>
        <begin position="1"/>
        <end position="101"/>
    </location>
</feature>
<evidence type="ECO:0000313" key="6">
    <source>
        <dbReference type="Proteomes" id="UP000008068"/>
    </source>
</evidence>
<dbReference type="OMA" id="HQDERAH"/>
<feature type="region of interest" description="Disordered" evidence="3">
    <location>
        <begin position="355"/>
        <end position="592"/>
    </location>
</feature>
<dbReference type="GO" id="GO:0008270">
    <property type="term" value="F:zinc ion binding"/>
    <property type="evidence" value="ECO:0007669"/>
    <property type="project" value="UniProtKB-KW"/>
</dbReference>
<protein>
    <recommendedName>
        <fullName evidence="4">CCHC-type domain-containing protein</fullName>
    </recommendedName>
</protein>
<evidence type="ECO:0000256" key="3">
    <source>
        <dbReference type="SAM" id="MobiDB-lite"/>
    </source>
</evidence>
<evidence type="ECO:0000256" key="1">
    <source>
        <dbReference type="PROSITE-ProRule" id="PRU00047"/>
    </source>
</evidence>
<organism evidence="6">
    <name type="scientific">Caenorhabditis brenneri</name>
    <name type="common">Nematode worm</name>
    <dbReference type="NCBI Taxonomy" id="135651"/>
    <lineage>
        <taxon>Eukaryota</taxon>
        <taxon>Metazoa</taxon>
        <taxon>Ecdysozoa</taxon>
        <taxon>Nematoda</taxon>
        <taxon>Chromadorea</taxon>
        <taxon>Rhabditida</taxon>
        <taxon>Rhabditina</taxon>
        <taxon>Rhabditomorpha</taxon>
        <taxon>Rhabditoidea</taxon>
        <taxon>Rhabditidae</taxon>
        <taxon>Peloderinae</taxon>
        <taxon>Caenorhabditis</taxon>
    </lineage>
</organism>
<dbReference type="PROSITE" id="PS50158">
    <property type="entry name" value="ZF_CCHC"/>
    <property type="match status" value="1"/>
</dbReference>
<gene>
    <name evidence="5" type="ORF">CAEBREN_13684</name>
</gene>
<keyword evidence="1" id="KW-0862">Zinc</keyword>
<feature type="compositionally biased region" description="Basic and acidic residues" evidence="3">
    <location>
        <begin position="454"/>
        <end position="482"/>
    </location>
</feature>
<feature type="compositionally biased region" description="Basic and acidic residues" evidence="3">
    <location>
        <begin position="355"/>
        <end position="366"/>
    </location>
</feature>
<dbReference type="InterPro" id="IPR036875">
    <property type="entry name" value="Znf_CCHC_sf"/>
</dbReference>
<dbReference type="GO" id="GO:0005737">
    <property type="term" value="C:cytoplasm"/>
    <property type="evidence" value="ECO:0007669"/>
    <property type="project" value="UniProtKB-ARBA"/>
</dbReference>
<dbReference type="SMART" id="SM00343">
    <property type="entry name" value="ZnF_C2HC"/>
    <property type="match status" value="2"/>
</dbReference>
<evidence type="ECO:0000259" key="4">
    <source>
        <dbReference type="PROSITE" id="PS50158"/>
    </source>
</evidence>
<feature type="compositionally biased region" description="Basic and acidic residues" evidence="3">
    <location>
        <begin position="520"/>
        <end position="530"/>
    </location>
</feature>
<keyword evidence="1" id="KW-0479">Metal-binding</keyword>
<feature type="compositionally biased region" description="Pro residues" evidence="3">
    <location>
        <begin position="34"/>
        <end position="43"/>
    </location>
</feature>
<evidence type="ECO:0000313" key="5">
    <source>
        <dbReference type="EMBL" id="EGT55084.1"/>
    </source>
</evidence>
<dbReference type="OrthoDB" id="413361at2759"/>
<accession>G0N871</accession>
<sequence length="633" mass="74141">MEGFPQDETRRDQPPGDPRRDRPRYNFNDNHYPPYNPHQPAPPSSRHQPPYTGYSDGGYQENHYRNYQEEQRRQQERLQKQQEEQRRREAEEHYQNIKPDFKTMRDQIANAQKQCSELHLNFDKFLENRNVILAPVYENFKENHRKLQDFYFEAQDELIRYKTYVSLFEGAAKSLLFMIQHKLIRHQKVDKHLSKKGVHIPEQRGDHGVLIRKMDTLLDECRQAMDRLMKSWAEEREKPQLTEIYDGDAIIELAEDEDSEVVVEQKVSQAVVADEEVAELKKEVAGMKISMDEMKENMSEMKELLKLAIQQSSATAEVQVGPPETVVSGVENSQEREEEFIWSTLGVVLGRNVENSRARQRIREESSQNGKHHRDWSDELEEEGSRYNGRGYEEGPRRRDQEDGLGPHDDQYDIPRTTEVDRRDYDSRRHGYEHSRERPFSHGSRRTQSPRRRHQDERAHDDSGHRDERAHQEYDRRTDHYDQSPVRSSRSRNDGWSPEHRHHNDGSRNGYSGRDSGPSQDRDYRRHSSRESSFSHSRGYPSGNQVWYGALEEDIPGGHPPSNNGPSKKHQQNSRGKQQEGSKARRQRKPEGIVCYRCKKPGHHKNQCVETKCGNCGGFGHAEDVCTSKTGRN</sequence>
<dbReference type="InterPro" id="IPR001878">
    <property type="entry name" value="Znf_CCHC"/>
</dbReference>
<evidence type="ECO:0000256" key="2">
    <source>
        <dbReference type="SAM" id="Coils"/>
    </source>
</evidence>
<feature type="compositionally biased region" description="Basic and acidic residues" evidence="3">
    <location>
        <begin position="62"/>
        <end position="101"/>
    </location>
</feature>
<feature type="domain" description="CCHC-type" evidence="4">
    <location>
        <begin position="595"/>
        <end position="608"/>
    </location>
</feature>
<feature type="coiled-coil region" evidence="2">
    <location>
        <begin position="263"/>
        <end position="311"/>
    </location>
</feature>
<keyword evidence="2" id="KW-0175">Coiled coil</keyword>
<feature type="compositionally biased region" description="Basic and acidic residues" evidence="3">
    <location>
        <begin position="491"/>
        <end position="506"/>
    </location>
</feature>
<keyword evidence="6" id="KW-1185">Reference proteome</keyword>
<dbReference type="GO" id="GO:0019899">
    <property type="term" value="F:enzyme binding"/>
    <property type="evidence" value="ECO:0007669"/>
    <property type="project" value="UniProtKB-ARBA"/>
</dbReference>